<dbReference type="RefSeq" id="WP_184483680.1">
    <property type="nucleotide sequence ID" value="NZ_JAAEDJ010000082.1"/>
</dbReference>
<dbReference type="InterPro" id="IPR008257">
    <property type="entry name" value="Pept_M19"/>
</dbReference>
<dbReference type="GO" id="GO:0006508">
    <property type="term" value="P:proteolysis"/>
    <property type="evidence" value="ECO:0007669"/>
    <property type="project" value="InterPro"/>
</dbReference>
<dbReference type="EMBL" id="JACIJE010000004">
    <property type="protein sequence ID" value="MBB5689657.1"/>
    <property type="molecule type" value="Genomic_DNA"/>
</dbReference>
<dbReference type="InterPro" id="IPR032466">
    <property type="entry name" value="Metal_Hydrolase"/>
</dbReference>
<dbReference type="Proteomes" id="UP000562254">
    <property type="component" value="Unassembled WGS sequence"/>
</dbReference>
<evidence type="ECO:0000313" key="1">
    <source>
        <dbReference type="EMBL" id="MBB5689657.1"/>
    </source>
</evidence>
<dbReference type="EC" id="3.4.13.19" evidence="1"/>
<keyword evidence="2" id="KW-1185">Reference proteome</keyword>
<keyword evidence="1" id="KW-0645">Protease</keyword>
<proteinExistence type="predicted"/>
<organism evidence="1 2">
    <name type="scientific">Neoroseomonas alkaliterrae</name>
    <dbReference type="NCBI Taxonomy" id="1452450"/>
    <lineage>
        <taxon>Bacteria</taxon>
        <taxon>Pseudomonadati</taxon>
        <taxon>Pseudomonadota</taxon>
        <taxon>Alphaproteobacteria</taxon>
        <taxon>Acetobacterales</taxon>
        <taxon>Acetobacteraceae</taxon>
        <taxon>Neoroseomonas</taxon>
    </lineage>
</organism>
<evidence type="ECO:0000313" key="2">
    <source>
        <dbReference type="Proteomes" id="UP000562254"/>
    </source>
</evidence>
<gene>
    <name evidence="1" type="ORF">FHS88_001782</name>
</gene>
<name>A0A840XZQ6_9PROT</name>
<accession>A0A840XZQ6</accession>
<keyword evidence="1" id="KW-0224">Dipeptidase</keyword>
<dbReference type="Pfam" id="PF01244">
    <property type="entry name" value="Peptidase_M19"/>
    <property type="match status" value="1"/>
</dbReference>
<dbReference type="CDD" id="cd01301">
    <property type="entry name" value="rDP_like"/>
    <property type="match status" value="1"/>
</dbReference>
<comment type="caution">
    <text evidence="1">The sequence shown here is derived from an EMBL/GenBank/DDBJ whole genome shotgun (WGS) entry which is preliminary data.</text>
</comment>
<dbReference type="AlphaFoldDB" id="A0A840XZQ6"/>
<sequence>MTDALPAATDAAAIHAATLTLDTHIDIRWPDPPDPASESDRRVDFPKMRRGGLKAAVFIAYTPQGRRDIEGLTNAAARAEAMLRHIRARADGTTRIFCRSAAELEAAHAAGALCVLSAVENGNALARDLSRLRLWRDLGAIYLTLTHDGHNDLADAARPKPELGDAEAEHGGLSGLGRDAIREMNRIGMLVDVSHAAKTTMMQAAELSRVPVVATHSCCRALCDHPRNLDDEQLDMLRATGGLIQITALDAFLRPAPPGGKSPATVKDMVDHVDYAVARIGIDHVGLSSDFDGGGGLPGWKDAGETMNLTAELRSRGYGPREIELLWSGNFRRLMRIAARACEG</sequence>
<protein>
    <submittedName>
        <fullName evidence="1">Membrane dipeptidase</fullName>
        <ecNumber evidence="1">3.4.13.19</ecNumber>
    </submittedName>
</protein>
<dbReference type="GO" id="GO:0070573">
    <property type="term" value="F:metallodipeptidase activity"/>
    <property type="evidence" value="ECO:0007669"/>
    <property type="project" value="InterPro"/>
</dbReference>
<reference evidence="1 2" key="1">
    <citation type="submission" date="2020-08" db="EMBL/GenBank/DDBJ databases">
        <title>Genomic Encyclopedia of Type Strains, Phase IV (KMG-IV): sequencing the most valuable type-strain genomes for metagenomic binning, comparative biology and taxonomic classification.</title>
        <authorList>
            <person name="Goeker M."/>
        </authorList>
    </citation>
    <scope>NUCLEOTIDE SEQUENCE [LARGE SCALE GENOMIC DNA]</scope>
    <source>
        <strain evidence="1 2">DSM 25895</strain>
    </source>
</reference>
<dbReference type="Gene3D" id="3.20.20.140">
    <property type="entry name" value="Metal-dependent hydrolases"/>
    <property type="match status" value="1"/>
</dbReference>
<dbReference type="PROSITE" id="PS51365">
    <property type="entry name" value="RENAL_DIPEPTIDASE_2"/>
    <property type="match status" value="1"/>
</dbReference>
<keyword evidence="1" id="KW-0378">Hydrolase</keyword>
<dbReference type="SUPFAM" id="SSF51556">
    <property type="entry name" value="Metallo-dependent hydrolases"/>
    <property type="match status" value="1"/>
</dbReference>
<dbReference type="PANTHER" id="PTHR10443">
    <property type="entry name" value="MICROSOMAL DIPEPTIDASE"/>
    <property type="match status" value="1"/>
</dbReference>
<dbReference type="PANTHER" id="PTHR10443:SF12">
    <property type="entry name" value="DIPEPTIDASE"/>
    <property type="match status" value="1"/>
</dbReference>